<keyword evidence="3" id="KW-0238">DNA-binding</keyword>
<feature type="region of interest" description="Disordered" evidence="6">
    <location>
        <begin position="1"/>
        <end position="63"/>
    </location>
</feature>
<dbReference type="GO" id="GO:0000978">
    <property type="term" value="F:RNA polymerase II cis-regulatory region sequence-specific DNA binding"/>
    <property type="evidence" value="ECO:0007669"/>
    <property type="project" value="TreeGrafter"/>
</dbReference>
<feature type="compositionally biased region" description="Basic residues" evidence="6">
    <location>
        <begin position="1"/>
        <end position="10"/>
    </location>
</feature>
<accession>A0A9W4NB56</accession>
<dbReference type="AlphaFoldDB" id="A0A9W4NB56"/>
<keyword evidence="1" id="KW-0479">Metal-binding</keyword>
<dbReference type="SUPFAM" id="SSF57701">
    <property type="entry name" value="Zn2/Cys6 DNA-binding domain"/>
    <property type="match status" value="1"/>
</dbReference>
<dbReference type="GO" id="GO:0005634">
    <property type="term" value="C:nucleus"/>
    <property type="evidence" value="ECO:0007669"/>
    <property type="project" value="TreeGrafter"/>
</dbReference>
<evidence type="ECO:0000313" key="8">
    <source>
        <dbReference type="EMBL" id="CAG8319174.1"/>
    </source>
</evidence>
<feature type="region of interest" description="Disordered" evidence="6">
    <location>
        <begin position="221"/>
        <end position="244"/>
    </location>
</feature>
<dbReference type="OrthoDB" id="4078873at2759"/>
<keyword evidence="5" id="KW-0539">Nucleus</keyword>
<evidence type="ECO:0000256" key="2">
    <source>
        <dbReference type="ARBA" id="ARBA00023015"/>
    </source>
</evidence>
<dbReference type="PANTHER" id="PTHR47424">
    <property type="entry name" value="REGULATORY PROTEIN GAL4"/>
    <property type="match status" value="1"/>
</dbReference>
<organism evidence="8 9">
    <name type="scientific">Penicillium salamii</name>
    <dbReference type="NCBI Taxonomy" id="1612424"/>
    <lineage>
        <taxon>Eukaryota</taxon>
        <taxon>Fungi</taxon>
        <taxon>Dikarya</taxon>
        <taxon>Ascomycota</taxon>
        <taxon>Pezizomycotina</taxon>
        <taxon>Eurotiomycetes</taxon>
        <taxon>Eurotiomycetidae</taxon>
        <taxon>Eurotiales</taxon>
        <taxon>Aspergillaceae</taxon>
        <taxon>Penicillium</taxon>
    </lineage>
</organism>
<protein>
    <recommendedName>
        <fullName evidence="7">Zn(2)-C6 fungal-type domain-containing protein</fullName>
    </recommendedName>
</protein>
<dbReference type="Pfam" id="PF04082">
    <property type="entry name" value="Fungal_trans"/>
    <property type="match status" value="1"/>
</dbReference>
<dbReference type="GO" id="GO:0000435">
    <property type="term" value="P:positive regulation of transcription from RNA polymerase II promoter by galactose"/>
    <property type="evidence" value="ECO:0007669"/>
    <property type="project" value="TreeGrafter"/>
</dbReference>
<dbReference type="InterPro" id="IPR036864">
    <property type="entry name" value="Zn2-C6_fun-type_DNA-bd_sf"/>
</dbReference>
<dbReference type="GO" id="GO:0008270">
    <property type="term" value="F:zinc ion binding"/>
    <property type="evidence" value="ECO:0007669"/>
    <property type="project" value="InterPro"/>
</dbReference>
<dbReference type="PROSITE" id="PS50048">
    <property type="entry name" value="ZN2_CY6_FUNGAL_2"/>
    <property type="match status" value="1"/>
</dbReference>
<feature type="compositionally biased region" description="Polar residues" evidence="6">
    <location>
        <begin position="227"/>
        <end position="239"/>
    </location>
</feature>
<evidence type="ECO:0000256" key="1">
    <source>
        <dbReference type="ARBA" id="ARBA00022723"/>
    </source>
</evidence>
<dbReference type="GO" id="GO:0006351">
    <property type="term" value="P:DNA-templated transcription"/>
    <property type="evidence" value="ECO:0007669"/>
    <property type="project" value="InterPro"/>
</dbReference>
<dbReference type="SMART" id="SM00906">
    <property type="entry name" value="Fungal_trans"/>
    <property type="match status" value="1"/>
</dbReference>
<keyword evidence="4" id="KW-0804">Transcription</keyword>
<feature type="compositionally biased region" description="Polar residues" evidence="6">
    <location>
        <begin position="688"/>
        <end position="699"/>
    </location>
</feature>
<comment type="caution">
    <text evidence="8">The sequence shown here is derived from an EMBL/GenBank/DDBJ whole genome shotgun (WGS) entry which is preliminary data.</text>
</comment>
<dbReference type="InterPro" id="IPR051127">
    <property type="entry name" value="Fungal_SecMet_Regulators"/>
</dbReference>
<feature type="compositionally biased region" description="Basic and acidic residues" evidence="6">
    <location>
        <begin position="38"/>
        <end position="51"/>
    </location>
</feature>
<dbReference type="Proteomes" id="UP001152592">
    <property type="component" value="Unassembled WGS sequence"/>
</dbReference>
<dbReference type="PANTHER" id="PTHR47424:SF5">
    <property type="entry name" value="ZN(II)2CYS6 TRANSCRIPTION FACTOR (EUROFUNG)"/>
    <property type="match status" value="1"/>
</dbReference>
<dbReference type="CDD" id="cd00067">
    <property type="entry name" value="GAL4"/>
    <property type="match status" value="1"/>
</dbReference>
<feature type="domain" description="Zn(2)-C6 fungal-type" evidence="7">
    <location>
        <begin position="71"/>
        <end position="100"/>
    </location>
</feature>
<dbReference type="Gene3D" id="4.10.240.10">
    <property type="entry name" value="Zn(2)-C6 fungal-type DNA-binding domain"/>
    <property type="match status" value="1"/>
</dbReference>
<dbReference type="InterPro" id="IPR007219">
    <property type="entry name" value="XnlR_reg_dom"/>
</dbReference>
<evidence type="ECO:0000313" key="9">
    <source>
        <dbReference type="Proteomes" id="UP001152592"/>
    </source>
</evidence>
<dbReference type="SMART" id="SM00066">
    <property type="entry name" value="GAL4"/>
    <property type="match status" value="1"/>
</dbReference>
<evidence type="ECO:0000256" key="6">
    <source>
        <dbReference type="SAM" id="MobiDB-lite"/>
    </source>
</evidence>
<dbReference type="InterPro" id="IPR001138">
    <property type="entry name" value="Zn2Cys6_DnaBD"/>
</dbReference>
<sequence length="758" mass="85990">MTEWSRRRKPPASARLHTSPSFPSSTPLQPITHINMSDLHDFSQHWDKPPSGDEAPDDRPRKKRRKYIAKACNECKRRKIKCNGQTPCGRCGRQDIECIYVENAHCDPPNEQEYEPSIQCDINLNQMNRNFERLFDQMRAMQDQITMLSASVRSIASAEQSPIGLSTTGSHGLLPAQRSVRRVSTVKETPFQGPTTSAFSFDLAKSSLQQRGIVERMEVGDEGDMTQEPSPLASPSAQHESVDTRHTLDPLWALPKAEALRLCRVYEEEMGIMYPVLELPELLEQVELLYNPKDHTLGSSLQSDGRRELDREDVHILRLVFACALTAEGNGRSDQAISLFDSVREVQDDCVWGPPEIKSIIFLTLVSIFYFQNDEETLAWRTIGIVERMCLEKGLHRRESLNQPAIVAAGREKALRLFWSIYILDMRWSFGTGMPFALEDTDIDPWLPDPAEKTPYLRVMIRYSRIAAKVWKFISAFNNTNEIRKDEMNYLDWQVLRWANAIPDPLRLETSKTMESGSSTDESRSLRRLRALLYLRANQLRMLIHRPVLHTAAHIMRYPGESETVVELAKDTIRFITRLNDTSDIYQLQQVAFNWFLVSALAVLFLAVAQAPTQFSGSCKEEFFWALELVKGFSAQSYISRRLWKSIRSLRKLGPQLGLGAQKKRLDDHTGVDHGEPDSNASPALAPTASTQSHTPQDGAQMTQELMEWFEAVGNLEDQILGMGAGPVPEGGPYQQMPNGGFVFDYGEELSSVMKDCF</sequence>
<feature type="compositionally biased region" description="Polar residues" evidence="6">
    <location>
        <begin position="16"/>
        <end position="35"/>
    </location>
</feature>
<evidence type="ECO:0000256" key="3">
    <source>
        <dbReference type="ARBA" id="ARBA00023125"/>
    </source>
</evidence>
<evidence type="ECO:0000259" key="7">
    <source>
        <dbReference type="PROSITE" id="PS50048"/>
    </source>
</evidence>
<evidence type="ECO:0000256" key="4">
    <source>
        <dbReference type="ARBA" id="ARBA00023163"/>
    </source>
</evidence>
<evidence type="ECO:0000256" key="5">
    <source>
        <dbReference type="ARBA" id="ARBA00023242"/>
    </source>
</evidence>
<dbReference type="PROSITE" id="PS00463">
    <property type="entry name" value="ZN2_CY6_FUNGAL_1"/>
    <property type="match status" value="1"/>
</dbReference>
<gene>
    <name evidence="8" type="ORF">PSALAMII_LOCUS2277</name>
</gene>
<dbReference type="EMBL" id="CAJVPD010000099">
    <property type="protein sequence ID" value="CAG8319174.1"/>
    <property type="molecule type" value="Genomic_DNA"/>
</dbReference>
<proteinExistence type="predicted"/>
<keyword evidence="2" id="KW-0805">Transcription regulation</keyword>
<feature type="compositionally biased region" description="Basic and acidic residues" evidence="6">
    <location>
        <begin position="664"/>
        <end position="677"/>
    </location>
</feature>
<dbReference type="GO" id="GO:0000981">
    <property type="term" value="F:DNA-binding transcription factor activity, RNA polymerase II-specific"/>
    <property type="evidence" value="ECO:0007669"/>
    <property type="project" value="InterPro"/>
</dbReference>
<name>A0A9W4NB56_9EURO</name>
<reference evidence="8" key="1">
    <citation type="submission" date="2021-07" db="EMBL/GenBank/DDBJ databases">
        <authorList>
            <person name="Branca A.L. A."/>
        </authorList>
    </citation>
    <scope>NUCLEOTIDE SEQUENCE</scope>
</reference>
<dbReference type="Pfam" id="PF00172">
    <property type="entry name" value="Zn_clus"/>
    <property type="match status" value="1"/>
</dbReference>
<feature type="region of interest" description="Disordered" evidence="6">
    <location>
        <begin position="664"/>
        <end position="699"/>
    </location>
</feature>
<dbReference type="CDD" id="cd12148">
    <property type="entry name" value="fungal_TF_MHR"/>
    <property type="match status" value="1"/>
</dbReference>